<gene>
    <name evidence="1" type="ORF">DSO57_1004996</name>
</gene>
<dbReference type="EMBL" id="QTSX02004273">
    <property type="protein sequence ID" value="KAJ9066916.1"/>
    <property type="molecule type" value="Genomic_DNA"/>
</dbReference>
<name>A0ACC2SX44_9FUNG</name>
<evidence type="ECO:0000313" key="2">
    <source>
        <dbReference type="Proteomes" id="UP001165960"/>
    </source>
</evidence>
<accession>A0ACC2SX44</accession>
<protein>
    <submittedName>
        <fullName evidence="1">Uncharacterized protein</fullName>
    </submittedName>
</protein>
<sequence>MTTPDLLPTTVRPTSYAISITPDLESFLFEGQSIIKLDIIETTKTIVFNTKELKLIAATINCEDISQKARLISYDSQRQICSLTFDHKLAGGASASLWLHYQGFLNNQLAGFYRSSYKDTDGNTRFMASTHFEPSDARRAFPCWDEPALRATFDIRLRIPKHLVALSNMNVLSQDEVEDKPHLKEVVFATTPSMSTYLVAFAVGELDYIEGKTMSRGIIVRAYSLKGTAHLCQFAIEIACQALNLYEDWFGIPYPLPKLDLIAIPDFNIGAMENWGLVTFRTVRLHYDPATSSIATKQRVASIVAHELAHQWFGNLVALKWWSELWLKEGFATWVASYTLDYLFPEWGCWTQFIMDETAHALELDSLLSTHPIEVPVKDPNDVGQIFDAISYSKGAAVIRMLFHYLGEHKFFSGIRSYLNKHKYSNASTHDLWESLSLASDMDVASFMAHWTTSVGYPVLSVTECDGGLSVSQTRCLYSSRSNESSTLWWVPLFWLGASPYDETPILNTPSALFAKPSRGPAKLNAQAAGVYRVHYSQEMLSALVKHRSTYLDDTECVNIIVDVAALSISGVESTTRLLDLFLDFDGETRQLVLEELGARLNHLASVWFEEPLETCNLLKALRLRIFLPLLLHLGWDQRPNERPVENILRALAIANIALGGNEEVSREARIRFSQFVSGDQSAIHPELRSIIYQIAVREGEPSDYHLMKQLYMNTEPIDLKLAALCALGTTRDLDLIEDALTFSISENVRPQDSLTLIASVARNPLGRRSAWSFVKNHWAFLVDRNSGTVATLGNILKYTAGSLSSHQDAQDIADFFKGKSSVGISRALENTLERVNAHSAWLERDRSAVSDWLHSKLLSDMN</sequence>
<comment type="caution">
    <text evidence="1">The sequence shown here is derived from an EMBL/GenBank/DDBJ whole genome shotgun (WGS) entry which is preliminary data.</text>
</comment>
<keyword evidence="2" id="KW-1185">Reference proteome</keyword>
<dbReference type="Proteomes" id="UP001165960">
    <property type="component" value="Unassembled WGS sequence"/>
</dbReference>
<reference evidence="1" key="1">
    <citation type="submission" date="2022-04" db="EMBL/GenBank/DDBJ databases">
        <title>Genome of the entomopathogenic fungus Entomophthora muscae.</title>
        <authorList>
            <person name="Elya C."/>
            <person name="Lovett B.R."/>
            <person name="Lee E."/>
            <person name="Macias A.M."/>
            <person name="Hajek A.E."/>
            <person name="De Bivort B.L."/>
            <person name="Kasson M.T."/>
            <person name="De Fine Licht H.H."/>
            <person name="Stajich J.E."/>
        </authorList>
    </citation>
    <scope>NUCLEOTIDE SEQUENCE</scope>
    <source>
        <strain evidence="1">Berkeley</strain>
    </source>
</reference>
<organism evidence="1 2">
    <name type="scientific">Entomophthora muscae</name>
    <dbReference type="NCBI Taxonomy" id="34485"/>
    <lineage>
        <taxon>Eukaryota</taxon>
        <taxon>Fungi</taxon>
        <taxon>Fungi incertae sedis</taxon>
        <taxon>Zoopagomycota</taxon>
        <taxon>Entomophthoromycotina</taxon>
        <taxon>Entomophthoromycetes</taxon>
        <taxon>Entomophthorales</taxon>
        <taxon>Entomophthoraceae</taxon>
        <taxon>Entomophthora</taxon>
    </lineage>
</organism>
<evidence type="ECO:0000313" key="1">
    <source>
        <dbReference type="EMBL" id="KAJ9066916.1"/>
    </source>
</evidence>
<proteinExistence type="predicted"/>